<organism evidence="1 2">
    <name type="scientific">Spiroplasma platyhelix PALS-1</name>
    <dbReference type="NCBI Taxonomy" id="1276218"/>
    <lineage>
        <taxon>Bacteria</taxon>
        <taxon>Bacillati</taxon>
        <taxon>Mycoplasmatota</taxon>
        <taxon>Mollicutes</taxon>
        <taxon>Entomoplasmatales</taxon>
        <taxon>Spiroplasmataceae</taxon>
        <taxon>Spiroplasma</taxon>
    </lineage>
</organism>
<sequence>MSDEELLYLYLIAQNQWAFNFLYQKYQNIILVLTRKTFRKFFSVPLELSDLESVTYLIFYQSVFNFQVKKNKSFKNFLLTNLNWGILKYLKKYLNKNHQILNTALTDQDYFFNRNLSFQNHFIQDDYSNLINDSNLKLSFYEQNVLQLKYQGYSNQEIMAKLNLTYKQIDNAFQRATWKLKNLNRI</sequence>
<dbReference type="RefSeq" id="WP_168104991.1">
    <property type="nucleotide sequence ID" value="NZ_CP051215.1"/>
</dbReference>
<proteinExistence type="predicted"/>
<dbReference type="GO" id="GO:0003700">
    <property type="term" value="F:DNA-binding transcription factor activity"/>
    <property type="evidence" value="ECO:0007669"/>
    <property type="project" value="InterPro"/>
</dbReference>
<dbReference type="InterPro" id="IPR016032">
    <property type="entry name" value="Sig_transdc_resp-reg_C-effctor"/>
</dbReference>
<gene>
    <name evidence="1" type="ORF">HER12_01920</name>
</gene>
<evidence type="ECO:0000313" key="2">
    <source>
        <dbReference type="Proteomes" id="UP000584587"/>
    </source>
</evidence>
<dbReference type="EMBL" id="JAAVVK010000002">
    <property type="protein sequence ID" value="NKE38509.1"/>
    <property type="molecule type" value="Genomic_DNA"/>
</dbReference>
<dbReference type="AlphaFoldDB" id="A0A846U1X5"/>
<evidence type="ECO:0008006" key="3">
    <source>
        <dbReference type="Google" id="ProtNLM"/>
    </source>
</evidence>
<name>A0A846U1X5_9MOLU</name>
<dbReference type="GO" id="GO:0006352">
    <property type="term" value="P:DNA-templated transcription initiation"/>
    <property type="evidence" value="ECO:0007669"/>
    <property type="project" value="InterPro"/>
</dbReference>
<evidence type="ECO:0000313" key="1">
    <source>
        <dbReference type="EMBL" id="NKE38509.1"/>
    </source>
</evidence>
<dbReference type="InterPro" id="IPR013325">
    <property type="entry name" value="RNA_pol_sigma_r2"/>
</dbReference>
<comment type="caution">
    <text evidence="1">The sequence shown here is derived from an EMBL/GenBank/DDBJ whole genome shotgun (WGS) entry which is preliminary data.</text>
</comment>
<dbReference type="SUPFAM" id="SSF88946">
    <property type="entry name" value="Sigma2 domain of RNA polymerase sigma factors"/>
    <property type="match status" value="1"/>
</dbReference>
<dbReference type="Proteomes" id="UP000584587">
    <property type="component" value="Unassembled WGS sequence"/>
</dbReference>
<keyword evidence="2" id="KW-1185">Reference proteome</keyword>
<reference evidence="1 2" key="1">
    <citation type="submission" date="2020-04" db="EMBL/GenBank/DDBJ databases">
        <title>Complete genome sequence of Spiroplasma platyhelix ATCC 51748, an insect isolate.</title>
        <authorList>
            <person name="Green E.A."/>
            <person name="Klassen J.L."/>
        </authorList>
    </citation>
    <scope>NUCLEOTIDE SEQUENCE [LARGE SCALE GENOMIC DNA]</scope>
    <source>
        <strain evidence="1 2">PALS-1</strain>
    </source>
</reference>
<accession>A0A846U1X5</accession>
<dbReference type="GO" id="GO:0003677">
    <property type="term" value="F:DNA binding"/>
    <property type="evidence" value="ECO:0007669"/>
    <property type="project" value="InterPro"/>
</dbReference>
<protein>
    <recommendedName>
        <fullName evidence="3">RNA polymerase sigma factor SigS</fullName>
    </recommendedName>
</protein>
<dbReference type="SUPFAM" id="SSF46894">
    <property type="entry name" value="C-terminal effector domain of the bipartite response regulators"/>
    <property type="match status" value="1"/>
</dbReference>